<evidence type="ECO:0000313" key="4">
    <source>
        <dbReference type="Proteomes" id="UP000053780"/>
    </source>
</evidence>
<dbReference type="VEuPathDB" id="MicrosporidiaDB:NAPIS_ORF00398"/>
<dbReference type="Pfam" id="PF17010">
    <property type="entry name" value="DUF5092"/>
    <property type="match status" value="1"/>
</dbReference>
<feature type="compositionally biased region" description="Low complexity" evidence="1">
    <location>
        <begin position="181"/>
        <end position="192"/>
    </location>
</feature>
<feature type="region of interest" description="Disordered" evidence="1">
    <location>
        <begin position="170"/>
        <end position="192"/>
    </location>
</feature>
<gene>
    <name evidence="3" type="ORF">NAPIS_ORF00398</name>
</gene>
<dbReference type="OrthoDB" id="2189509at2759"/>
<keyword evidence="2" id="KW-1133">Transmembrane helix</keyword>
<dbReference type="InterPro" id="IPR031537">
    <property type="entry name" value="DUF5092"/>
</dbReference>
<name>T0L3G9_9MICR</name>
<keyword evidence="2" id="KW-0812">Transmembrane</keyword>
<organism evidence="3 4">
    <name type="scientific">Vairimorpha apis BRL 01</name>
    <dbReference type="NCBI Taxonomy" id="1037528"/>
    <lineage>
        <taxon>Eukaryota</taxon>
        <taxon>Fungi</taxon>
        <taxon>Fungi incertae sedis</taxon>
        <taxon>Microsporidia</taxon>
        <taxon>Nosematidae</taxon>
        <taxon>Vairimorpha</taxon>
    </lineage>
</organism>
<dbReference type="Proteomes" id="UP000053780">
    <property type="component" value="Unassembled WGS sequence"/>
</dbReference>
<reference evidence="3 4" key="1">
    <citation type="journal article" date="2013" name="BMC Genomics">
        <title>Genome sequencing and comparative genomics of honey bee microsporidia, Nosema apis reveal novel insights into host-parasite interactions.</title>
        <authorList>
            <person name="Chen Yp."/>
            <person name="Pettis J.S."/>
            <person name="Zhao Y."/>
            <person name="Liu X."/>
            <person name="Tallon L.J."/>
            <person name="Sadzewicz L.D."/>
            <person name="Li R."/>
            <person name="Zheng H."/>
            <person name="Huang S."/>
            <person name="Zhang X."/>
            <person name="Hamilton M.C."/>
            <person name="Pernal S.F."/>
            <person name="Melathopoulos A.P."/>
            <person name="Yan X."/>
            <person name="Evans J.D."/>
        </authorList>
    </citation>
    <scope>NUCLEOTIDE SEQUENCE [LARGE SCALE GENOMIC DNA]</scope>
    <source>
        <strain evidence="3 4">BRL 01</strain>
    </source>
</reference>
<dbReference type="HOGENOM" id="CLU_073630_0_0_1"/>
<sequence length="347" mass="40273">MVNAEKINLYERAKSLNTVIKILGAPNNSTPGDEIEMEEVDGNTTETFTLEEFRNIIIDCRLKNIDFLIGRVTTPDPYDNSTLYNFYYAASEINKSLFKFESDRRLLHRMKVRNPLNNMFILGQVYYYKITSEEVDKSLIEYFFKNNVANKRKNKIKAFSAIFRTKTMETQEKQQSKDANDSITSNSSVDSTSEMPVKEILKNCKVDLLPQKEISRDKKLIHRARFFATDDDFLMQSEIRDYFRRNTLDADDEFLFEIDRGQNDFFALLESGSEEENEEIVSWKRVLTAHVSLLITLLGICLLIGTSPLIILIAFPLALFFFFHSLVQCYICYFAEGVHLIHLLSKV</sequence>
<dbReference type="AlphaFoldDB" id="T0L3G9"/>
<keyword evidence="4" id="KW-1185">Reference proteome</keyword>
<keyword evidence="2" id="KW-0472">Membrane</keyword>
<evidence type="ECO:0000313" key="3">
    <source>
        <dbReference type="EMBL" id="EQB62027.1"/>
    </source>
</evidence>
<feature type="compositionally biased region" description="Basic and acidic residues" evidence="1">
    <location>
        <begin position="170"/>
        <end position="180"/>
    </location>
</feature>
<dbReference type="EMBL" id="KE647046">
    <property type="protein sequence ID" value="EQB62027.1"/>
    <property type="molecule type" value="Genomic_DNA"/>
</dbReference>
<protein>
    <submittedName>
        <fullName evidence="3">Golgi protein</fullName>
    </submittedName>
</protein>
<accession>T0L3G9</accession>
<feature type="transmembrane region" description="Helical" evidence="2">
    <location>
        <begin position="321"/>
        <end position="344"/>
    </location>
</feature>
<evidence type="ECO:0000256" key="2">
    <source>
        <dbReference type="SAM" id="Phobius"/>
    </source>
</evidence>
<proteinExistence type="predicted"/>
<evidence type="ECO:0000256" key="1">
    <source>
        <dbReference type="SAM" id="MobiDB-lite"/>
    </source>
</evidence>
<feature type="transmembrane region" description="Helical" evidence="2">
    <location>
        <begin position="293"/>
        <end position="315"/>
    </location>
</feature>